<accession>A0A6H5GW51</accession>
<keyword evidence="2" id="KW-1185">Reference proteome</keyword>
<dbReference type="Proteomes" id="UP000479000">
    <property type="component" value="Unassembled WGS sequence"/>
</dbReference>
<dbReference type="EMBL" id="CADCXU010020757">
    <property type="protein sequence ID" value="CAB0008750.1"/>
    <property type="molecule type" value="Genomic_DNA"/>
</dbReference>
<protein>
    <submittedName>
        <fullName evidence="1">Uncharacterized protein</fullName>
    </submittedName>
</protein>
<proteinExistence type="predicted"/>
<feature type="non-terminal residue" evidence="1">
    <location>
        <position position="68"/>
    </location>
</feature>
<evidence type="ECO:0000313" key="1">
    <source>
        <dbReference type="EMBL" id="CAB0008750.1"/>
    </source>
</evidence>
<reference evidence="1 2" key="1">
    <citation type="submission" date="2020-02" db="EMBL/GenBank/DDBJ databases">
        <authorList>
            <person name="Ferguson B K."/>
        </authorList>
    </citation>
    <scope>NUCLEOTIDE SEQUENCE [LARGE SCALE GENOMIC DNA]</scope>
</reference>
<dbReference type="AlphaFoldDB" id="A0A6H5GW51"/>
<sequence>MVKFQSNEIGCFFNIDEVNGFFRPVFTYFAFLISLRLSGRNNSLVDQTLSSKSPNRVTFKSEIKNDNK</sequence>
<name>A0A6H5GW51_9HEMI</name>
<organism evidence="1 2">
    <name type="scientific">Nesidiocoris tenuis</name>
    <dbReference type="NCBI Taxonomy" id="355587"/>
    <lineage>
        <taxon>Eukaryota</taxon>
        <taxon>Metazoa</taxon>
        <taxon>Ecdysozoa</taxon>
        <taxon>Arthropoda</taxon>
        <taxon>Hexapoda</taxon>
        <taxon>Insecta</taxon>
        <taxon>Pterygota</taxon>
        <taxon>Neoptera</taxon>
        <taxon>Paraneoptera</taxon>
        <taxon>Hemiptera</taxon>
        <taxon>Heteroptera</taxon>
        <taxon>Panheteroptera</taxon>
        <taxon>Cimicomorpha</taxon>
        <taxon>Miridae</taxon>
        <taxon>Dicyphina</taxon>
        <taxon>Nesidiocoris</taxon>
    </lineage>
</organism>
<evidence type="ECO:0000313" key="2">
    <source>
        <dbReference type="Proteomes" id="UP000479000"/>
    </source>
</evidence>
<gene>
    <name evidence="1" type="ORF">NTEN_LOCUS13974</name>
</gene>